<proteinExistence type="predicted"/>
<accession>A0AA96V6M2</accession>
<dbReference type="GeneID" id="89228328"/>
<dbReference type="AlphaFoldDB" id="A0AA96V6M2"/>
<dbReference type="EMBL" id="CP131061">
    <property type="protein sequence ID" value="WNY27118.1"/>
    <property type="molecule type" value="Genomic_DNA"/>
</dbReference>
<reference evidence="1 2" key="1">
    <citation type="submission" date="2023-07" db="EMBL/GenBank/DDBJ databases">
        <title>Closed genome sequence of Methanosarcinaceae archaeon Am2.</title>
        <authorList>
            <person name="Poehlein A."/>
            <person name="Protasov E."/>
            <person name="Platt K."/>
            <person name="Reeh H."/>
            <person name="Daniel R."/>
            <person name="Brune A."/>
        </authorList>
    </citation>
    <scope>NUCLEOTIDE SEQUENCE [LARGE SCALE GENOMIC DNA]</scope>
    <source>
        <strain evidence="1 2">Am2</strain>
    </source>
</reference>
<organism evidence="1 2">
    <name type="scientific">Methanolapillus ohkumae</name>
    <dbReference type="NCBI Taxonomy" id="3028298"/>
    <lineage>
        <taxon>Archaea</taxon>
        <taxon>Methanobacteriati</taxon>
        <taxon>Methanobacteriota</taxon>
        <taxon>Stenosarchaea group</taxon>
        <taxon>Methanomicrobia</taxon>
        <taxon>Methanosarcinales</taxon>
        <taxon>Methanosarcinaceae</taxon>
        <taxon>Methanolapillus</taxon>
    </lineage>
</organism>
<keyword evidence="2" id="KW-1185">Reference proteome</keyword>
<evidence type="ECO:0000313" key="2">
    <source>
        <dbReference type="Proteomes" id="UP001304970"/>
    </source>
</evidence>
<evidence type="ECO:0000313" key="1">
    <source>
        <dbReference type="EMBL" id="WNY27118.1"/>
    </source>
</evidence>
<gene>
    <name evidence="1" type="ORF">MsAm2_09090</name>
</gene>
<sequence>MSTVKNAPRTATTIVIRSDSSARVSHSRDPYYSLMRRVFQEDATAVRGQKFLNMVEERHKSGNPLRTDEWEMIIEQLGTSRASFYSMRNKLMGAGLISVKNQKYRLSGQFSKDLIDMARWWWTAILGNEEDSGDL</sequence>
<dbReference type="Proteomes" id="UP001304970">
    <property type="component" value="Chromosome"/>
</dbReference>
<dbReference type="RefSeq" id="WP_338097098.1">
    <property type="nucleotide sequence ID" value="NZ_CP131061.1"/>
</dbReference>
<name>A0AA96V6M2_9EURY</name>
<protein>
    <submittedName>
        <fullName evidence="1">Uncharacterized protein</fullName>
    </submittedName>
</protein>